<comment type="caution">
    <text evidence="9">The sequence shown here is derived from an EMBL/GenBank/DDBJ whole genome shotgun (WGS) entry which is preliminary data.</text>
</comment>
<evidence type="ECO:0000256" key="5">
    <source>
        <dbReference type="SAM" id="MobiDB-lite"/>
    </source>
</evidence>
<dbReference type="GO" id="GO:0000139">
    <property type="term" value="C:Golgi membrane"/>
    <property type="evidence" value="ECO:0007669"/>
    <property type="project" value="TreeGrafter"/>
</dbReference>
<evidence type="ECO:0000313" key="9">
    <source>
        <dbReference type="EMBL" id="KOS16111.1"/>
    </source>
</evidence>
<sequence length="408" mass="45810">MSDSKLLDQLDQLPKLRQFDAFPKTQPMYLKRSTHGGAITILVLLAMVIMFFVEVQVYLFGKPDFSFNIDNHIGHLMQLNLDVTVATPCSKISIDLRDASGDALHYSLNDIVKDPTIFRQEKARVLKRNNYFSLAKLTHGQYKNRKKIARQDKKSVKGGPRHKDSGFEETDMSFAETAPACRVYGSINVKKVTGNLHISTFVPSFISGAAHHDLGINMSHIIHEFSFGDYFPDIAEPLDSSMELTDDPVAVYQYFISVVPTKYMAGGRVLDTNQYSVTDYKRNPTGQTTFPGLYFKYDIEPLTMKVSKHSISFVAFIIRITSVLGGVWICTNLALRVLNRVMTVYRRYLRGAALNIAKPSSTPSTFNQPFMSGPTIPMQTSGYESYSASAPNFVVHGPSQTKYRSANY</sequence>
<dbReference type="VEuPathDB" id="FungiDB:Malapachy_3509"/>
<proteinExistence type="predicted"/>
<evidence type="ECO:0000259" key="8">
    <source>
        <dbReference type="Pfam" id="PF13850"/>
    </source>
</evidence>
<dbReference type="PANTHER" id="PTHR10984:SF81">
    <property type="entry name" value="ER-DERIVED VESICLES PROTEIN ERV41"/>
    <property type="match status" value="1"/>
</dbReference>
<dbReference type="STRING" id="77020.A0A0M8MYI0"/>
<feature type="transmembrane region" description="Helical" evidence="6">
    <location>
        <begin position="313"/>
        <end position="338"/>
    </location>
</feature>
<feature type="compositionally biased region" description="Basic and acidic residues" evidence="5">
    <location>
        <begin position="149"/>
        <end position="166"/>
    </location>
</feature>
<feature type="domain" description="Endoplasmic reticulum vesicle transporter N-terminal" evidence="8">
    <location>
        <begin position="16"/>
        <end position="103"/>
    </location>
</feature>
<dbReference type="GO" id="GO:0006888">
    <property type="term" value="P:endoplasmic reticulum to Golgi vesicle-mediated transport"/>
    <property type="evidence" value="ECO:0007669"/>
    <property type="project" value="TreeGrafter"/>
</dbReference>
<dbReference type="AlphaFoldDB" id="A0A0M8MYI0"/>
<name>A0A0M8MYI0_9BASI</name>
<keyword evidence="4 6" id="KW-0472">Membrane</keyword>
<evidence type="ECO:0000256" key="6">
    <source>
        <dbReference type="SAM" id="Phobius"/>
    </source>
</evidence>
<dbReference type="OrthoDB" id="5541786at2759"/>
<gene>
    <name evidence="9" type="ORF">Malapachy_3509</name>
</gene>
<comment type="subcellular location">
    <subcellularLocation>
        <location evidence="1">Membrane</location>
    </subcellularLocation>
</comment>
<evidence type="ECO:0000256" key="2">
    <source>
        <dbReference type="ARBA" id="ARBA00022692"/>
    </source>
</evidence>
<protein>
    <submittedName>
        <fullName evidence="9">Uncharacterized protein</fullName>
    </submittedName>
</protein>
<feature type="domain" description="Endoplasmic reticulum vesicle transporter C-terminal" evidence="7">
    <location>
        <begin position="177"/>
        <end position="332"/>
    </location>
</feature>
<dbReference type="GeneID" id="28729853"/>
<evidence type="ECO:0000256" key="4">
    <source>
        <dbReference type="ARBA" id="ARBA00023136"/>
    </source>
</evidence>
<dbReference type="InterPro" id="IPR012936">
    <property type="entry name" value="Erv_C"/>
</dbReference>
<feature type="region of interest" description="Disordered" evidence="5">
    <location>
        <begin position="148"/>
        <end position="169"/>
    </location>
</feature>
<accession>A0A0M8MYI0</accession>
<reference evidence="9 10" key="1">
    <citation type="submission" date="2015-07" db="EMBL/GenBank/DDBJ databases">
        <title>Draft Genome Sequence of Malassezia furfur CBS1878 and Malassezia pachydermatis CBS1879.</title>
        <authorList>
            <person name="Triana S."/>
            <person name="Ohm R."/>
            <person name="Gonzalez A."/>
            <person name="DeCock H."/>
            <person name="Restrepo S."/>
            <person name="Celis A."/>
        </authorList>
    </citation>
    <scope>NUCLEOTIDE SEQUENCE [LARGE SCALE GENOMIC DNA]</scope>
    <source>
        <strain evidence="9 10">CBS 1879</strain>
    </source>
</reference>
<dbReference type="PANTHER" id="PTHR10984">
    <property type="entry name" value="ENDOPLASMIC RETICULUM-GOLGI INTERMEDIATE COMPARTMENT PROTEIN"/>
    <property type="match status" value="1"/>
</dbReference>
<dbReference type="GO" id="GO:0006890">
    <property type="term" value="P:retrograde vesicle-mediated transport, Golgi to endoplasmic reticulum"/>
    <property type="evidence" value="ECO:0007669"/>
    <property type="project" value="TreeGrafter"/>
</dbReference>
<evidence type="ECO:0000313" key="10">
    <source>
        <dbReference type="Proteomes" id="UP000037751"/>
    </source>
</evidence>
<dbReference type="InterPro" id="IPR045888">
    <property type="entry name" value="Erv"/>
</dbReference>
<dbReference type="InterPro" id="IPR039542">
    <property type="entry name" value="Erv_N"/>
</dbReference>
<evidence type="ECO:0000256" key="3">
    <source>
        <dbReference type="ARBA" id="ARBA00022989"/>
    </source>
</evidence>
<dbReference type="GO" id="GO:0030134">
    <property type="term" value="C:COPII-coated ER to Golgi transport vesicle"/>
    <property type="evidence" value="ECO:0007669"/>
    <property type="project" value="TreeGrafter"/>
</dbReference>
<dbReference type="RefSeq" id="XP_017993743.1">
    <property type="nucleotide sequence ID" value="XM_018137977.1"/>
</dbReference>
<dbReference type="Pfam" id="PF07970">
    <property type="entry name" value="COPIIcoated_ERV"/>
    <property type="match status" value="1"/>
</dbReference>
<keyword evidence="10" id="KW-1185">Reference proteome</keyword>
<dbReference type="Proteomes" id="UP000037751">
    <property type="component" value="Unassembled WGS sequence"/>
</dbReference>
<evidence type="ECO:0000256" key="1">
    <source>
        <dbReference type="ARBA" id="ARBA00004370"/>
    </source>
</evidence>
<feature type="transmembrane region" description="Helical" evidence="6">
    <location>
        <begin position="38"/>
        <end position="61"/>
    </location>
</feature>
<dbReference type="Pfam" id="PF13850">
    <property type="entry name" value="ERGIC_N"/>
    <property type="match status" value="1"/>
</dbReference>
<dbReference type="EMBL" id="LGAV01000001">
    <property type="protein sequence ID" value="KOS16111.1"/>
    <property type="molecule type" value="Genomic_DNA"/>
</dbReference>
<organism evidence="9 10">
    <name type="scientific">Malassezia pachydermatis</name>
    <dbReference type="NCBI Taxonomy" id="77020"/>
    <lineage>
        <taxon>Eukaryota</taxon>
        <taxon>Fungi</taxon>
        <taxon>Dikarya</taxon>
        <taxon>Basidiomycota</taxon>
        <taxon>Ustilaginomycotina</taxon>
        <taxon>Malasseziomycetes</taxon>
        <taxon>Malasseziales</taxon>
        <taxon>Malasseziaceae</taxon>
        <taxon>Malassezia</taxon>
    </lineage>
</organism>
<dbReference type="GO" id="GO:0005789">
    <property type="term" value="C:endoplasmic reticulum membrane"/>
    <property type="evidence" value="ECO:0007669"/>
    <property type="project" value="TreeGrafter"/>
</dbReference>
<evidence type="ECO:0000259" key="7">
    <source>
        <dbReference type="Pfam" id="PF07970"/>
    </source>
</evidence>
<keyword evidence="2 6" id="KW-0812">Transmembrane</keyword>
<keyword evidence="3 6" id="KW-1133">Transmembrane helix</keyword>